<proteinExistence type="inferred from homology"/>
<feature type="domain" description="Type II secretion system protein GspF" evidence="9">
    <location>
        <begin position="289"/>
        <end position="410"/>
    </location>
</feature>
<keyword evidence="6 8" id="KW-0472">Membrane</keyword>
<feature type="transmembrane region" description="Helical" evidence="8">
    <location>
        <begin position="191"/>
        <end position="213"/>
    </location>
</feature>
<dbReference type="OrthoDB" id="242349at2"/>
<evidence type="ECO:0000256" key="2">
    <source>
        <dbReference type="ARBA" id="ARBA00005745"/>
    </source>
</evidence>
<evidence type="ECO:0000256" key="3">
    <source>
        <dbReference type="ARBA" id="ARBA00022475"/>
    </source>
</evidence>
<keyword evidence="11" id="KW-1185">Reference proteome</keyword>
<evidence type="ECO:0000256" key="5">
    <source>
        <dbReference type="ARBA" id="ARBA00022989"/>
    </source>
</evidence>
<evidence type="ECO:0000256" key="8">
    <source>
        <dbReference type="SAM" id="Phobius"/>
    </source>
</evidence>
<dbReference type="InterPro" id="IPR003004">
    <property type="entry name" value="GspF/PilC"/>
</dbReference>
<keyword evidence="5 8" id="KW-1133">Transmembrane helix</keyword>
<evidence type="ECO:0000259" key="9">
    <source>
        <dbReference type="Pfam" id="PF00482"/>
    </source>
</evidence>
<evidence type="ECO:0000256" key="6">
    <source>
        <dbReference type="ARBA" id="ARBA00023136"/>
    </source>
</evidence>
<evidence type="ECO:0000313" key="10">
    <source>
        <dbReference type="EMBL" id="RUL88072.1"/>
    </source>
</evidence>
<dbReference type="PANTHER" id="PTHR30012">
    <property type="entry name" value="GENERAL SECRETION PATHWAY PROTEIN"/>
    <property type="match status" value="1"/>
</dbReference>
<gene>
    <name evidence="10" type="ORF">TsocGM_09015</name>
</gene>
<dbReference type="RefSeq" id="WP_126724981.1">
    <property type="nucleotide sequence ID" value="NZ_RYZH01000014.1"/>
</dbReference>
<evidence type="ECO:0000313" key="11">
    <source>
        <dbReference type="Proteomes" id="UP000280296"/>
    </source>
</evidence>
<dbReference type="InterPro" id="IPR018076">
    <property type="entry name" value="T2SS_GspF_dom"/>
</dbReference>
<dbReference type="Pfam" id="PF00482">
    <property type="entry name" value="T2SSF"/>
    <property type="match status" value="2"/>
</dbReference>
<feature type="transmembrane region" description="Helical" evidence="8">
    <location>
        <begin position="60"/>
        <end position="82"/>
    </location>
</feature>
<reference evidence="10 11" key="2">
    <citation type="submission" date="2019-01" db="EMBL/GenBank/DDBJ databases">
        <title>Tautonia sociabilis, a novel thermotolerant planctomycete of Isosphaeraceae family, isolated from a 4000 m deep subterranean habitat.</title>
        <authorList>
            <person name="Kovaleva O.L."/>
            <person name="Elcheninov A.G."/>
            <person name="Van Heerden E."/>
            <person name="Toshchakov S.V."/>
            <person name="Novikov A."/>
            <person name="Bonch-Osmolovskaya E.A."/>
            <person name="Kublanov I.V."/>
        </authorList>
    </citation>
    <scope>NUCLEOTIDE SEQUENCE [LARGE SCALE GENOMIC DNA]</scope>
    <source>
        <strain evidence="10 11">GM2012</strain>
    </source>
</reference>
<comment type="caution">
    <text evidence="10">The sequence shown here is derived from an EMBL/GenBank/DDBJ whole genome shotgun (WGS) entry which is preliminary data.</text>
</comment>
<feature type="transmembrane region" description="Helical" evidence="8">
    <location>
        <begin position="241"/>
        <end position="266"/>
    </location>
</feature>
<comment type="subcellular location">
    <subcellularLocation>
        <location evidence="1">Cell membrane</location>
        <topology evidence="1">Multi-pass membrane protein</topology>
    </subcellularLocation>
</comment>
<evidence type="ECO:0000256" key="4">
    <source>
        <dbReference type="ARBA" id="ARBA00022692"/>
    </source>
</evidence>
<dbReference type="PANTHER" id="PTHR30012:SF0">
    <property type="entry name" value="TYPE II SECRETION SYSTEM PROTEIN F-RELATED"/>
    <property type="match status" value="1"/>
</dbReference>
<evidence type="ECO:0000256" key="7">
    <source>
        <dbReference type="SAM" id="MobiDB-lite"/>
    </source>
</evidence>
<feature type="region of interest" description="Disordered" evidence="7">
    <location>
        <begin position="1"/>
        <end position="27"/>
    </location>
</feature>
<feature type="compositionally biased region" description="Acidic residues" evidence="7">
    <location>
        <begin position="1"/>
        <end position="11"/>
    </location>
</feature>
<accession>A0A432MKY9</accession>
<keyword evidence="3" id="KW-1003">Cell membrane</keyword>
<dbReference type="Proteomes" id="UP000280296">
    <property type="component" value="Unassembled WGS sequence"/>
</dbReference>
<feature type="transmembrane region" description="Helical" evidence="8">
    <location>
        <begin position="35"/>
        <end position="54"/>
    </location>
</feature>
<protein>
    <recommendedName>
        <fullName evidence="9">Type II secretion system protein GspF domain-containing protein</fullName>
    </recommendedName>
</protein>
<feature type="transmembrane region" description="Helical" evidence="8">
    <location>
        <begin position="387"/>
        <end position="415"/>
    </location>
</feature>
<sequence>MSQSTETDDDRNDGPPSGPSSSYGPPRPLPSARSFGLAHAMIAIAVLAVVGRVAMVAGPAFALIVFVVLVLSAIAGGLALLIRGGSVRSDPMLWIVANAVERGLPLEAGIDACGALCGGSMRPKARAVVRLLQRGTPTAEAFARVPGSFPKAGLVFLRMDWDGPRLGKALRDLIQRRAEWRPFRSSLAMRLVYIGWTLVVMQAVLGFLLYSIAPRYEAIFADFGVPMPRISQLAYFRGNAAILGVFFPLAFLLELVGLPLLLLAFFDPIEWGIGPIDRLLIKRHGATVLRALSGEVAMGRPLPEALDRIGRAASSGAVRRRVRKARGRVDRGEAWTRALASVRLIRWADALALDASQRAGNLSWALGDLADGLDRRAGHRLIVWSQFLLPVAVILLAMPVVVVAVGFFLPLVTLIEAMSR</sequence>
<feature type="domain" description="Type II secretion system protein GspF" evidence="9">
    <location>
        <begin position="97"/>
        <end position="213"/>
    </location>
</feature>
<name>A0A432MKY9_9BACT</name>
<dbReference type="AlphaFoldDB" id="A0A432MKY9"/>
<dbReference type="GO" id="GO:0005886">
    <property type="term" value="C:plasma membrane"/>
    <property type="evidence" value="ECO:0007669"/>
    <property type="project" value="UniProtKB-SubCell"/>
</dbReference>
<dbReference type="InterPro" id="IPR042094">
    <property type="entry name" value="T2SS_GspF_sf"/>
</dbReference>
<organism evidence="10 11">
    <name type="scientific">Tautonia sociabilis</name>
    <dbReference type="NCBI Taxonomy" id="2080755"/>
    <lineage>
        <taxon>Bacteria</taxon>
        <taxon>Pseudomonadati</taxon>
        <taxon>Planctomycetota</taxon>
        <taxon>Planctomycetia</taxon>
        <taxon>Isosphaerales</taxon>
        <taxon>Isosphaeraceae</taxon>
        <taxon>Tautonia</taxon>
    </lineage>
</organism>
<reference evidence="10 11" key="1">
    <citation type="submission" date="2018-12" db="EMBL/GenBank/DDBJ databases">
        <authorList>
            <person name="Toschakov S.V."/>
        </authorList>
    </citation>
    <scope>NUCLEOTIDE SEQUENCE [LARGE SCALE GENOMIC DNA]</scope>
    <source>
        <strain evidence="10 11">GM2012</strain>
    </source>
</reference>
<dbReference type="EMBL" id="RYZH01000014">
    <property type="protein sequence ID" value="RUL88072.1"/>
    <property type="molecule type" value="Genomic_DNA"/>
</dbReference>
<evidence type="ECO:0000256" key="1">
    <source>
        <dbReference type="ARBA" id="ARBA00004651"/>
    </source>
</evidence>
<comment type="similarity">
    <text evidence="2">Belongs to the GSP F family.</text>
</comment>
<dbReference type="Gene3D" id="1.20.81.30">
    <property type="entry name" value="Type II secretion system (T2SS), domain F"/>
    <property type="match status" value="1"/>
</dbReference>
<keyword evidence="4 8" id="KW-0812">Transmembrane</keyword>